<evidence type="ECO:0000313" key="2">
    <source>
        <dbReference type="Proteomes" id="UP001303889"/>
    </source>
</evidence>
<gene>
    <name evidence="1" type="ORF">C8A05DRAFT_46026</name>
</gene>
<evidence type="ECO:0008006" key="3">
    <source>
        <dbReference type="Google" id="ProtNLM"/>
    </source>
</evidence>
<keyword evidence="2" id="KW-1185">Reference proteome</keyword>
<dbReference type="EMBL" id="MU855710">
    <property type="protein sequence ID" value="KAK3900055.1"/>
    <property type="molecule type" value="Genomic_DNA"/>
</dbReference>
<evidence type="ECO:0000313" key="1">
    <source>
        <dbReference type="EMBL" id="KAK3900055.1"/>
    </source>
</evidence>
<sequence>MASAVLYGPLFLQLPADLVLYLCREHLRPASAAALSLTCKSLFVLVFAGTRPGFNGGTQRRDLQLLLEKDLGHAPLPRRRVLLGSGFSIGYRSVRLAMNRHFLGAPNGLPLRYFDVQGISLGPLRWFEKWSARILQGELFLSARRTMCGSAWTDEALRAALDHEGPRYDICGHVSMSGPWSISNVTALHSAAVSASTSARAPVVLVPCRDLVEACGRCLTDYTTTVERRVRPVQGGGVDGRQTMEYWFITITSFHRLGSGRSPWDAKWQAFGGRPSISTIRLRRDMETHPPGAVKAAWDEGEQAAVSGHRRSHSSPTWRAC</sequence>
<protein>
    <recommendedName>
        <fullName evidence="3">F-box domain-containing protein</fullName>
    </recommendedName>
</protein>
<proteinExistence type="predicted"/>
<comment type="caution">
    <text evidence="1">The sequence shown here is derived from an EMBL/GenBank/DDBJ whole genome shotgun (WGS) entry which is preliminary data.</text>
</comment>
<reference evidence="1" key="2">
    <citation type="submission" date="2023-05" db="EMBL/GenBank/DDBJ databases">
        <authorList>
            <consortium name="Lawrence Berkeley National Laboratory"/>
            <person name="Steindorff A."/>
            <person name="Hensen N."/>
            <person name="Bonometti L."/>
            <person name="Westerberg I."/>
            <person name="Brannstrom I.O."/>
            <person name="Guillou S."/>
            <person name="Cros-Aarteil S."/>
            <person name="Calhoun S."/>
            <person name="Haridas S."/>
            <person name="Kuo A."/>
            <person name="Mondo S."/>
            <person name="Pangilinan J."/>
            <person name="Riley R."/>
            <person name="Labutti K."/>
            <person name="Andreopoulos B."/>
            <person name="Lipzen A."/>
            <person name="Chen C."/>
            <person name="Yanf M."/>
            <person name="Daum C."/>
            <person name="Ng V."/>
            <person name="Clum A."/>
            <person name="Ohm R."/>
            <person name="Martin F."/>
            <person name="Silar P."/>
            <person name="Natvig D."/>
            <person name="Lalanne C."/>
            <person name="Gautier V."/>
            <person name="Ament-Velasquez S.L."/>
            <person name="Kruys A."/>
            <person name="Hutchinson M.I."/>
            <person name="Powell A.J."/>
            <person name="Barry K."/>
            <person name="Miller A.N."/>
            <person name="Grigoriev I.V."/>
            <person name="Debuchy R."/>
            <person name="Gladieux P."/>
            <person name="Thoren M.H."/>
            <person name="Johannesson H."/>
        </authorList>
    </citation>
    <scope>NUCLEOTIDE SEQUENCE</scope>
    <source>
        <strain evidence="1">CBS 103.79</strain>
    </source>
</reference>
<dbReference type="AlphaFoldDB" id="A0AAN6MFT4"/>
<dbReference type="Proteomes" id="UP001303889">
    <property type="component" value="Unassembled WGS sequence"/>
</dbReference>
<accession>A0AAN6MFT4</accession>
<reference evidence="1" key="1">
    <citation type="journal article" date="2023" name="Mol. Phylogenet. Evol.">
        <title>Genome-scale phylogeny and comparative genomics of the fungal order Sordariales.</title>
        <authorList>
            <person name="Hensen N."/>
            <person name="Bonometti L."/>
            <person name="Westerberg I."/>
            <person name="Brannstrom I.O."/>
            <person name="Guillou S."/>
            <person name="Cros-Aarteil S."/>
            <person name="Calhoun S."/>
            <person name="Haridas S."/>
            <person name="Kuo A."/>
            <person name="Mondo S."/>
            <person name="Pangilinan J."/>
            <person name="Riley R."/>
            <person name="LaButti K."/>
            <person name="Andreopoulos B."/>
            <person name="Lipzen A."/>
            <person name="Chen C."/>
            <person name="Yan M."/>
            <person name="Daum C."/>
            <person name="Ng V."/>
            <person name="Clum A."/>
            <person name="Steindorff A."/>
            <person name="Ohm R.A."/>
            <person name="Martin F."/>
            <person name="Silar P."/>
            <person name="Natvig D.O."/>
            <person name="Lalanne C."/>
            <person name="Gautier V."/>
            <person name="Ament-Velasquez S.L."/>
            <person name="Kruys A."/>
            <person name="Hutchinson M.I."/>
            <person name="Powell A.J."/>
            <person name="Barry K."/>
            <person name="Miller A.N."/>
            <person name="Grigoriev I.V."/>
            <person name="Debuchy R."/>
            <person name="Gladieux P."/>
            <person name="Hiltunen Thoren M."/>
            <person name="Johannesson H."/>
        </authorList>
    </citation>
    <scope>NUCLEOTIDE SEQUENCE</scope>
    <source>
        <strain evidence="1">CBS 103.79</strain>
    </source>
</reference>
<organism evidence="1 2">
    <name type="scientific">Staphylotrichum tortipilum</name>
    <dbReference type="NCBI Taxonomy" id="2831512"/>
    <lineage>
        <taxon>Eukaryota</taxon>
        <taxon>Fungi</taxon>
        <taxon>Dikarya</taxon>
        <taxon>Ascomycota</taxon>
        <taxon>Pezizomycotina</taxon>
        <taxon>Sordariomycetes</taxon>
        <taxon>Sordariomycetidae</taxon>
        <taxon>Sordariales</taxon>
        <taxon>Chaetomiaceae</taxon>
        <taxon>Staphylotrichum</taxon>
    </lineage>
</organism>
<name>A0AAN6MFT4_9PEZI</name>